<reference evidence="2" key="1">
    <citation type="submission" date="2025-08" db="UniProtKB">
        <authorList>
            <consortium name="RefSeq"/>
        </authorList>
    </citation>
    <scope>IDENTIFICATION</scope>
</reference>
<dbReference type="InParanoid" id="A0A2Y9RTR6"/>
<protein>
    <submittedName>
        <fullName evidence="2">Protein kish-B isoform X1</fullName>
    </submittedName>
</protein>
<accession>A0A2Y9RTR6</accession>
<evidence type="ECO:0000313" key="1">
    <source>
        <dbReference type="Proteomes" id="UP000248480"/>
    </source>
</evidence>
<evidence type="ECO:0000313" key="2">
    <source>
        <dbReference type="RefSeq" id="XP_023597952.1"/>
    </source>
</evidence>
<organism evidence="1 2">
    <name type="scientific">Trichechus manatus latirostris</name>
    <name type="common">Florida manatee</name>
    <dbReference type="NCBI Taxonomy" id="127582"/>
    <lineage>
        <taxon>Eukaryota</taxon>
        <taxon>Metazoa</taxon>
        <taxon>Chordata</taxon>
        <taxon>Craniata</taxon>
        <taxon>Vertebrata</taxon>
        <taxon>Euteleostomi</taxon>
        <taxon>Mammalia</taxon>
        <taxon>Eutheria</taxon>
        <taxon>Afrotheria</taxon>
        <taxon>Sirenia</taxon>
        <taxon>Trichechidae</taxon>
        <taxon>Trichechus</taxon>
    </lineage>
</organism>
<dbReference type="AlphaFoldDB" id="A0A2Y9RTR6"/>
<dbReference type="CTD" id="56900"/>
<dbReference type="RefSeq" id="XP_023597952.1">
    <property type="nucleotide sequence ID" value="XM_023742184.1"/>
</dbReference>
<gene>
    <name evidence="2" type="primary">TMEM167B</name>
</gene>
<name>A0A2Y9RTR6_TRIMA</name>
<dbReference type="GeneID" id="101350002"/>
<sequence length="142" mass="16067">MTNACKDSDSSLNLLPTLATPGKLIPQKLPEFVVLERGGKGQLKLVQERCLQAILENSKCTLWMGFWCLVCSLFVPVPTSRKYLVLNPGCYRRRKEFGVCFTKVSSYLNRERRFPSLDSETLQSGGWGWISIVFASPFEEDP</sequence>
<proteinExistence type="predicted"/>
<dbReference type="Proteomes" id="UP000248480">
    <property type="component" value="Unplaced"/>
</dbReference>
<keyword evidence="1" id="KW-1185">Reference proteome</keyword>